<feature type="compositionally biased region" description="Basic and acidic residues" evidence="1">
    <location>
        <begin position="133"/>
        <end position="205"/>
    </location>
</feature>
<keyword evidence="3" id="KW-1185">Reference proteome</keyword>
<feature type="compositionally biased region" description="Low complexity" evidence="1">
    <location>
        <begin position="470"/>
        <end position="481"/>
    </location>
</feature>
<dbReference type="AlphaFoldDB" id="A0AAV1HRC4"/>
<feature type="region of interest" description="Disordered" evidence="1">
    <location>
        <begin position="711"/>
        <end position="777"/>
    </location>
</feature>
<dbReference type="EMBL" id="OY660887">
    <property type="protein sequence ID" value="CAJ1087369.1"/>
    <property type="molecule type" value="Genomic_DNA"/>
</dbReference>
<evidence type="ECO:0000313" key="3">
    <source>
        <dbReference type="Proteomes" id="UP001178508"/>
    </source>
</evidence>
<gene>
    <name evidence="2" type="ORF">XNOV1_A025065</name>
</gene>
<feature type="compositionally biased region" description="Low complexity" evidence="1">
    <location>
        <begin position="723"/>
        <end position="732"/>
    </location>
</feature>
<feature type="compositionally biased region" description="Basic and acidic residues" evidence="1">
    <location>
        <begin position="320"/>
        <end position="369"/>
    </location>
</feature>
<feature type="compositionally biased region" description="Low complexity" evidence="1">
    <location>
        <begin position="372"/>
        <end position="382"/>
    </location>
</feature>
<organism evidence="2 3">
    <name type="scientific">Xyrichtys novacula</name>
    <name type="common">Pearly razorfish</name>
    <name type="synonym">Hemipteronotus novacula</name>
    <dbReference type="NCBI Taxonomy" id="13765"/>
    <lineage>
        <taxon>Eukaryota</taxon>
        <taxon>Metazoa</taxon>
        <taxon>Chordata</taxon>
        <taxon>Craniata</taxon>
        <taxon>Vertebrata</taxon>
        <taxon>Euteleostomi</taxon>
        <taxon>Actinopterygii</taxon>
        <taxon>Neopterygii</taxon>
        <taxon>Teleostei</taxon>
        <taxon>Neoteleostei</taxon>
        <taxon>Acanthomorphata</taxon>
        <taxon>Eupercaria</taxon>
        <taxon>Labriformes</taxon>
        <taxon>Labridae</taxon>
        <taxon>Xyrichtys</taxon>
    </lineage>
</organism>
<evidence type="ECO:0000313" key="2">
    <source>
        <dbReference type="EMBL" id="CAJ1087369.1"/>
    </source>
</evidence>
<dbReference type="PANTHER" id="PTHR18839">
    <property type="entry name" value="MITOTIC INTERACTOR AND SUBSTRATE OF PLK1 MISP FAMILY MEMBER"/>
    <property type="match status" value="1"/>
</dbReference>
<evidence type="ECO:0000256" key="1">
    <source>
        <dbReference type="SAM" id="MobiDB-lite"/>
    </source>
</evidence>
<feature type="compositionally biased region" description="Basic and acidic residues" evidence="1">
    <location>
        <begin position="273"/>
        <end position="282"/>
    </location>
</feature>
<protein>
    <submittedName>
        <fullName evidence="2">Uncharacterized protein si:ch211-153l6.6</fullName>
    </submittedName>
</protein>
<reference evidence="2" key="1">
    <citation type="submission" date="2023-08" db="EMBL/GenBank/DDBJ databases">
        <authorList>
            <person name="Alioto T."/>
            <person name="Alioto T."/>
            <person name="Gomez Garrido J."/>
        </authorList>
    </citation>
    <scope>NUCLEOTIDE SEQUENCE</scope>
</reference>
<feature type="compositionally biased region" description="Basic and acidic residues" evidence="1">
    <location>
        <begin position="217"/>
        <end position="236"/>
    </location>
</feature>
<feature type="region of interest" description="Disordered" evidence="1">
    <location>
        <begin position="297"/>
        <end position="388"/>
    </location>
</feature>
<feature type="compositionally biased region" description="Basic and acidic residues" evidence="1">
    <location>
        <begin position="98"/>
        <end position="119"/>
    </location>
</feature>
<feature type="compositionally biased region" description="Polar residues" evidence="1">
    <location>
        <begin position="83"/>
        <end position="97"/>
    </location>
</feature>
<name>A0AAV1HRC4_XYRNO</name>
<dbReference type="PANTHER" id="PTHR18839:SF0">
    <property type="entry name" value="MITOTIC INTERACTOR AND SUBSTRATE OF PLK1 ISOFORM X1-RELATED"/>
    <property type="match status" value="1"/>
</dbReference>
<feature type="region of interest" description="Disordered" evidence="1">
    <location>
        <begin position="423"/>
        <end position="498"/>
    </location>
</feature>
<feature type="compositionally biased region" description="Polar residues" evidence="1">
    <location>
        <begin position="66"/>
        <end position="75"/>
    </location>
</feature>
<accession>A0AAV1HRC4</accession>
<proteinExistence type="predicted"/>
<dbReference type="InterPro" id="IPR042779">
    <property type="entry name" value="MISP/MISP3-like"/>
</dbReference>
<feature type="compositionally biased region" description="Polar residues" evidence="1">
    <location>
        <begin position="303"/>
        <end position="315"/>
    </location>
</feature>
<feature type="compositionally biased region" description="Polar residues" evidence="1">
    <location>
        <begin position="751"/>
        <end position="763"/>
    </location>
</feature>
<feature type="compositionally biased region" description="Polar residues" evidence="1">
    <location>
        <begin position="438"/>
        <end position="448"/>
    </location>
</feature>
<feature type="region of interest" description="Disordered" evidence="1">
    <location>
        <begin position="527"/>
        <end position="553"/>
    </location>
</feature>
<feature type="region of interest" description="Disordered" evidence="1">
    <location>
        <begin position="54"/>
        <end position="282"/>
    </location>
</feature>
<sequence length="777" mass="86918">MLPSSRQRVAAWLLALPLGRGGEECARRGRLEMISFWLLCWKLLRATAGLRRTPAELTDGHPDNDNPGNHSPTEEQSMDPVTMENSSVPIDPQSSHSQEVKELHYPEDHGEQQQEREETTEAEGECDYLVFDLGEKEGGEGEAGKEAETREEGEENKESQGGEEEVTGREEGGQEGGETERDTGEGEKEEKRGAVGVEEESKGETESEDSQAGNEGVEVRGEEEKEERCGGEGKTEPEEELMGEAEKESVNDELLLLSDGPVCPSLSEQQDVWGHDPANRDDLSDCLQAELAIVHSDSDTGDDQWTGSAPCNVINQEEAGDGRSRENKRESEERVEELKTGGEERGEKGERREVQDDEVDSMKNRRDLFLRSPSCSSTASSTDPDRKLPADFCVLQETLSENVSTEHVDFMLARRQWKKMEEEVKGQPIPKPGLRAPSSFQGTYSSLYPPTRSPRLKHREIHQPVPREPPLSSTLSPSSEDSGLDDSLYRSPLEEQETAVEREIRLTLEREERHRRERGLIAQGLNIPRPSTLQTGRSPPRPPACRTPTLSISPSPSCSSSLPLSAYHEMTANNVIILEPDCSSSASRTRLITSAIGGLSDWPLSQDAVPSANVIVVETSNLIIRSASEFCLSSTPVSMEPQESTFTSNPFFKLRSLSSQSLVEQEIRMVRQREEEWRRQREEMWRRRREEEWKKGRERYDTVLVSPGLNDTISYNGSEVPDRSVSSPSSPSRTRKMERSSLSCDQKFPPSLSSAPRRQNTMAQRWEASLLANQKKE</sequence>
<dbReference type="Proteomes" id="UP001178508">
    <property type="component" value="Chromosome 24"/>
</dbReference>